<dbReference type="EC" id="6.3.2.12" evidence="6"/>
<dbReference type="PIRSF" id="PIRSF001563">
    <property type="entry name" value="Folylpolyglu_synth"/>
    <property type="match status" value="1"/>
</dbReference>
<dbReference type="EC" id="6.3.2.17" evidence="7"/>
<gene>
    <name evidence="20" type="ORF">BSR29_06210</name>
</gene>
<evidence type="ECO:0000259" key="18">
    <source>
        <dbReference type="Pfam" id="PF02875"/>
    </source>
</evidence>
<comment type="caution">
    <text evidence="20">The sequence shown here is derived from an EMBL/GenBank/DDBJ whole genome shotgun (WGS) entry which is preliminary data.</text>
</comment>
<dbReference type="AlphaFoldDB" id="A0A1Q5PKQ5"/>
<keyword evidence="10" id="KW-0479">Metal-binding</keyword>
<dbReference type="SUPFAM" id="SSF53244">
    <property type="entry name" value="MurD-like peptide ligases, peptide-binding domain"/>
    <property type="match status" value="1"/>
</dbReference>
<evidence type="ECO:0000256" key="4">
    <source>
        <dbReference type="ARBA" id="ARBA00008276"/>
    </source>
</evidence>
<keyword evidence="14" id="KW-0289">Folate biosynthesis</keyword>
<keyword evidence="9" id="KW-0436">Ligase</keyword>
<dbReference type="Pfam" id="PF02875">
    <property type="entry name" value="Mur_ligase_C"/>
    <property type="match status" value="1"/>
</dbReference>
<dbReference type="EMBL" id="MQSV01000004">
    <property type="protein sequence ID" value="OKL47210.1"/>
    <property type="molecule type" value="Genomic_DNA"/>
</dbReference>
<comment type="pathway">
    <text evidence="2">Cofactor biosynthesis; tetrahydrofolate biosynthesis; 7,8-dihydrofolate from 2-amino-4-hydroxy-6-hydroxymethyl-7,8-dihydropteridine diphosphate and 4-aminobenzoate: step 2/2.</text>
</comment>
<dbReference type="Gene3D" id="3.90.190.20">
    <property type="entry name" value="Mur ligase, C-terminal domain"/>
    <property type="match status" value="1"/>
</dbReference>
<dbReference type="Pfam" id="PF08245">
    <property type="entry name" value="Mur_ligase_M"/>
    <property type="match status" value="1"/>
</dbReference>
<comment type="subunit">
    <text evidence="5">Monomer.</text>
</comment>
<feature type="domain" description="Mur ligase central" evidence="19">
    <location>
        <begin position="80"/>
        <end position="311"/>
    </location>
</feature>
<evidence type="ECO:0000256" key="17">
    <source>
        <dbReference type="ARBA" id="ARBA00049161"/>
    </source>
</evidence>
<dbReference type="SUPFAM" id="SSF53623">
    <property type="entry name" value="MurD-like peptide ligases, catalytic domain"/>
    <property type="match status" value="1"/>
</dbReference>
<sequence>MSELEDLYPQLELDDQAAENDDIESLPVIDTPEELARVQSIYQEIIARVPEHTPQPSLVRVQRVMALMGDPQDSYPAIHITGTNGKTSTSRMIDSLLRSAGLSVGRFTSPHLSDVRERISINGAPISAAAFCQAYDDVQPFVELVDQEAQAQGGSRLSFFEYFTVMAFAAFAAAPVDVAVIEVGMGGTWDATNIIRDSLAVFTPIAVDHERWLGSTISEIATTKAGIIKPGARVVASVQEPAAEEILRDFAKSQDALIRFENQDFEVLRRQAAVGGQVLDIQTPAGRYEQIVVPLFGAHQAQNAATALAAVELFLGGKALSAEVVEQGFYQADSPGRLEVVKSSPTVLVDSAHNPAGATALQTALAENFQFERTFAVFGAMADKAVEDVLGIMEPELEAIVVTSLNNPRAMPLSDLQEIAEDIFGPDRVYAEPVLAEAVDKAVALSQTDGSSLDANGVVVFGSVALAGAVRQLFGLK</sequence>
<proteinExistence type="inferred from homology"/>
<keyword evidence="11" id="KW-0547">Nucleotide-binding</keyword>
<evidence type="ECO:0000313" key="21">
    <source>
        <dbReference type="Proteomes" id="UP000186785"/>
    </source>
</evidence>
<comment type="pathway">
    <text evidence="3">Cofactor biosynthesis; tetrahydrofolylpolyglutamate biosynthesis.</text>
</comment>
<dbReference type="PROSITE" id="PS01012">
    <property type="entry name" value="FOLYLPOLYGLU_SYNT_2"/>
    <property type="match status" value="1"/>
</dbReference>
<comment type="catalytic activity">
    <reaction evidence="17">
        <text>7,8-dihydropteroate + L-glutamate + ATP = 7,8-dihydrofolate + ADP + phosphate + H(+)</text>
        <dbReference type="Rhea" id="RHEA:23584"/>
        <dbReference type="ChEBI" id="CHEBI:15378"/>
        <dbReference type="ChEBI" id="CHEBI:17839"/>
        <dbReference type="ChEBI" id="CHEBI:29985"/>
        <dbReference type="ChEBI" id="CHEBI:30616"/>
        <dbReference type="ChEBI" id="CHEBI:43474"/>
        <dbReference type="ChEBI" id="CHEBI:57451"/>
        <dbReference type="ChEBI" id="CHEBI:456216"/>
        <dbReference type="EC" id="6.3.2.12"/>
    </reaction>
</comment>
<keyword evidence="21" id="KW-1185">Reference proteome</keyword>
<dbReference type="STRING" id="1921764.BSR28_08070"/>
<dbReference type="InterPro" id="IPR018109">
    <property type="entry name" value="Folylpolyglutamate_synth_CS"/>
</dbReference>
<dbReference type="GO" id="GO:0004326">
    <property type="term" value="F:tetrahydrofolylpolyglutamate synthase activity"/>
    <property type="evidence" value="ECO:0007669"/>
    <property type="project" value="UniProtKB-EC"/>
</dbReference>
<organism evidence="20 21">
    <name type="scientific">Boudabousia liubingyangii</name>
    <dbReference type="NCBI Taxonomy" id="1921764"/>
    <lineage>
        <taxon>Bacteria</taxon>
        <taxon>Bacillati</taxon>
        <taxon>Actinomycetota</taxon>
        <taxon>Actinomycetes</taxon>
        <taxon>Actinomycetales</taxon>
        <taxon>Actinomycetaceae</taxon>
        <taxon>Boudabousia</taxon>
    </lineage>
</organism>
<reference evidence="20 21" key="1">
    <citation type="submission" date="2016-11" db="EMBL/GenBank/DDBJ databases">
        <title>Actinomyces gypaetusis sp. nov. isolated from the vulture Gypaetus barbatus in Qinghai Tibet Plateau China.</title>
        <authorList>
            <person name="Meng X."/>
        </authorList>
    </citation>
    <scope>NUCLEOTIDE SEQUENCE [LARGE SCALE GENOMIC DNA]</scope>
    <source>
        <strain evidence="20 21">VUL4_2</strain>
    </source>
</reference>
<dbReference type="GO" id="GO:0046872">
    <property type="term" value="F:metal ion binding"/>
    <property type="evidence" value="ECO:0007669"/>
    <property type="project" value="UniProtKB-KW"/>
</dbReference>
<feature type="domain" description="Mur ligase C-terminal" evidence="18">
    <location>
        <begin position="336"/>
        <end position="462"/>
    </location>
</feature>
<evidence type="ECO:0000256" key="13">
    <source>
        <dbReference type="ARBA" id="ARBA00022842"/>
    </source>
</evidence>
<evidence type="ECO:0000259" key="19">
    <source>
        <dbReference type="Pfam" id="PF08245"/>
    </source>
</evidence>
<evidence type="ECO:0000256" key="12">
    <source>
        <dbReference type="ARBA" id="ARBA00022840"/>
    </source>
</evidence>
<dbReference type="PROSITE" id="PS01011">
    <property type="entry name" value="FOLYLPOLYGLU_SYNT_1"/>
    <property type="match status" value="1"/>
</dbReference>
<evidence type="ECO:0000256" key="3">
    <source>
        <dbReference type="ARBA" id="ARBA00005150"/>
    </source>
</evidence>
<evidence type="ECO:0000256" key="8">
    <source>
        <dbReference type="ARBA" id="ARBA00019357"/>
    </source>
</evidence>
<keyword evidence="13" id="KW-0460">Magnesium</keyword>
<dbReference type="RefSeq" id="WP_073709443.1">
    <property type="nucleotide sequence ID" value="NZ_MQSV01000004.1"/>
</dbReference>
<name>A0A1Q5PKQ5_9ACTO</name>
<evidence type="ECO:0000256" key="16">
    <source>
        <dbReference type="ARBA" id="ARBA00047493"/>
    </source>
</evidence>
<evidence type="ECO:0000256" key="5">
    <source>
        <dbReference type="ARBA" id="ARBA00011245"/>
    </source>
</evidence>
<dbReference type="GO" id="GO:0008841">
    <property type="term" value="F:dihydrofolate synthase activity"/>
    <property type="evidence" value="ECO:0007669"/>
    <property type="project" value="UniProtKB-EC"/>
</dbReference>
<keyword evidence="12" id="KW-0067">ATP-binding</keyword>
<comment type="catalytic activity">
    <reaction evidence="16">
        <text>(6S)-5,6,7,8-tetrahydrofolyl-(gamma-L-Glu)(n) + L-glutamate + ATP = (6S)-5,6,7,8-tetrahydrofolyl-(gamma-L-Glu)(n+1) + ADP + phosphate + H(+)</text>
        <dbReference type="Rhea" id="RHEA:10580"/>
        <dbReference type="Rhea" id="RHEA-COMP:14738"/>
        <dbReference type="Rhea" id="RHEA-COMP:14740"/>
        <dbReference type="ChEBI" id="CHEBI:15378"/>
        <dbReference type="ChEBI" id="CHEBI:29985"/>
        <dbReference type="ChEBI" id="CHEBI:30616"/>
        <dbReference type="ChEBI" id="CHEBI:43474"/>
        <dbReference type="ChEBI" id="CHEBI:141005"/>
        <dbReference type="ChEBI" id="CHEBI:456216"/>
        <dbReference type="EC" id="6.3.2.17"/>
    </reaction>
</comment>
<dbReference type="FunFam" id="3.40.1190.10:FF:000004">
    <property type="entry name" value="Dihydrofolate synthase/folylpolyglutamate synthase"/>
    <property type="match status" value="1"/>
</dbReference>
<dbReference type="Gene3D" id="3.40.1190.10">
    <property type="entry name" value="Mur-like, catalytic domain"/>
    <property type="match status" value="1"/>
</dbReference>
<comment type="cofactor">
    <cofactor evidence="1">
        <name>Mg(2+)</name>
        <dbReference type="ChEBI" id="CHEBI:18420"/>
    </cofactor>
</comment>
<evidence type="ECO:0000256" key="15">
    <source>
        <dbReference type="ARBA" id="ARBA00030592"/>
    </source>
</evidence>
<dbReference type="GO" id="GO:0046656">
    <property type="term" value="P:folic acid biosynthetic process"/>
    <property type="evidence" value="ECO:0007669"/>
    <property type="project" value="UniProtKB-KW"/>
</dbReference>
<dbReference type="InterPro" id="IPR004101">
    <property type="entry name" value="Mur_ligase_C"/>
</dbReference>
<dbReference type="OrthoDB" id="9809356at2"/>
<evidence type="ECO:0000256" key="14">
    <source>
        <dbReference type="ARBA" id="ARBA00022909"/>
    </source>
</evidence>
<dbReference type="PANTHER" id="PTHR11136">
    <property type="entry name" value="FOLYLPOLYGLUTAMATE SYNTHASE-RELATED"/>
    <property type="match status" value="1"/>
</dbReference>
<evidence type="ECO:0000313" key="20">
    <source>
        <dbReference type="EMBL" id="OKL47210.1"/>
    </source>
</evidence>
<dbReference type="PANTHER" id="PTHR11136:SF0">
    <property type="entry name" value="DIHYDROFOLATE SYNTHETASE-RELATED"/>
    <property type="match status" value="1"/>
</dbReference>
<dbReference type="InterPro" id="IPR036615">
    <property type="entry name" value="Mur_ligase_C_dom_sf"/>
</dbReference>
<evidence type="ECO:0000256" key="9">
    <source>
        <dbReference type="ARBA" id="ARBA00022598"/>
    </source>
</evidence>
<evidence type="ECO:0000256" key="10">
    <source>
        <dbReference type="ARBA" id="ARBA00022723"/>
    </source>
</evidence>
<dbReference type="GO" id="GO:0005737">
    <property type="term" value="C:cytoplasm"/>
    <property type="evidence" value="ECO:0007669"/>
    <property type="project" value="TreeGrafter"/>
</dbReference>
<accession>A0A1Q5PKQ5</accession>
<dbReference type="GO" id="GO:0005524">
    <property type="term" value="F:ATP binding"/>
    <property type="evidence" value="ECO:0007669"/>
    <property type="project" value="UniProtKB-KW"/>
</dbReference>
<dbReference type="NCBIfam" id="TIGR01499">
    <property type="entry name" value="folC"/>
    <property type="match status" value="1"/>
</dbReference>
<evidence type="ECO:0000256" key="11">
    <source>
        <dbReference type="ARBA" id="ARBA00022741"/>
    </source>
</evidence>
<evidence type="ECO:0000256" key="2">
    <source>
        <dbReference type="ARBA" id="ARBA00004799"/>
    </source>
</evidence>
<dbReference type="InterPro" id="IPR036565">
    <property type="entry name" value="Mur-like_cat_sf"/>
</dbReference>
<dbReference type="InterPro" id="IPR001645">
    <property type="entry name" value="Folylpolyglutamate_synth"/>
</dbReference>
<evidence type="ECO:0000256" key="6">
    <source>
        <dbReference type="ARBA" id="ARBA00013023"/>
    </source>
</evidence>
<comment type="similarity">
    <text evidence="4">Belongs to the folylpolyglutamate synthase family.</text>
</comment>
<evidence type="ECO:0000256" key="1">
    <source>
        <dbReference type="ARBA" id="ARBA00001946"/>
    </source>
</evidence>
<dbReference type="InterPro" id="IPR013221">
    <property type="entry name" value="Mur_ligase_cen"/>
</dbReference>
<evidence type="ECO:0000256" key="7">
    <source>
        <dbReference type="ARBA" id="ARBA00013025"/>
    </source>
</evidence>
<dbReference type="Proteomes" id="UP000186785">
    <property type="component" value="Unassembled WGS sequence"/>
</dbReference>
<protein>
    <recommendedName>
        <fullName evidence="8">Dihydrofolate synthase/folylpolyglutamate synthase</fullName>
        <ecNumber evidence="6">6.3.2.12</ecNumber>
        <ecNumber evidence="7">6.3.2.17</ecNumber>
    </recommendedName>
    <alternativeName>
        <fullName evidence="15">Tetrahydrofolylpolyglutamate synthase</fullName>
    </alternativeName>
</protein>